<organism evidence="2 3">
    <name type="scientific">Hesseltinella vesiculosa</name>
    <dbReference type="NCBI Taxonomy" id="101127"/>
    <lineage>
        <taxon>Eukaryota</taxon>
        <taxon>Fungi</taxon>
        <taxon>Fungi incertae sedis</taxon>
        <taxon>Mucoromycota</taxon>
        <taxon>Mucoromycotina</taxon>
        <taxon>Mucoromycetes</taxon>
        <taxon>Mucorales</taxon>
        <taxon>Cunninghamellaceae</taxon>
        <taxon>Hesseltinella</taxon>
    </lineage>
</organism>
<keyword evidence="1" id="KW-0812">Transmembrane</keyword>
<dbReference type="AlphaFoldDB" id="A0A1X2GCJ9"/>
<feature type="transmembrane region" description="Helical" evidence="1">
    <location>
        <begin position="78"/>
        <end position="100"/>
    </location>
</feature>
<proteinExistence type="predicted"/>
<accession>A0A1X2GCJ9</accession>
<keyword evidence="3" id="KW-1185">Reference proteome</keyword>
<dbReference type="Proteomes" id="UP000242146">
    <property type="component" value="Unassembled WGS sequence"/>
</dbReference>
<sequence length="108" mass="12209">MPMKKDDCENVIEIPVPPPAYHHLHLDKNLPPPPCYSTGAQHRKVTDDEWSAIMSQPFHRRCHFVLQSWAQVLYEGRAVFGACCCITVILLAIIIITLGLGQAHNTHR</sequence>
<keyword evidence="1" id="KW-1133">Transmembrane helix</keyword>
<reference evidence="2 3" key="1">
    <citation type="submission" date="2016-07" db="EMBL/GenBank/DDBJ databases">
        <title>Pervasive Adenine N6-methylation of Active Genes in Fungi.</title>
        <authorList>
            <consortium name="DOE Joint Genome Institute"/>
            <person name="Mondo S.J."/>
            <person name="Dannebaum R.O."/>
            <person name="Kuo R.C."/>
            <person name="Labutti K."/>
            <person name="Haridas S."/>
            <person name="Kuo A."/>
            <person name="Salamov A."/>
            <person name="Ahrendt S.R."/>
            <person name="Lipzen A."/>
            <person name="Sullivan W."/>
            <person name="Andreopoulos W.B."/>
            <person name="Clum A."/>
            <person name="Lindquist E."/>
            <person name="Daum C."/>
            <person name="Ramamoorthy G.K."/>
            <person name="Gryganskyi A."/>
            <person name="Culley D."/>
            <person name="Magnuson J.K."/>
            <person name="James T.Y."/>
            <person name="O'Malley M.A."/>
            <person name="Stajich J.E."/>
            <person name="Spatafora J.W."/>
            <person name="Visel A."/>
            <person name="Grigoriev I.V."/>
        </authorList>
    </citation>
    <scope>NUCLEOTIDE SEQUENCE [LARGE SCALE GENOMIC DNA]</scope>
    <source>
        <strain evidence="2 3">NRRL 3301</strain>
    </source>
</reference>
<evidence type="ECO:0000256" key="1">
    <source>
        <dbReference type="SAM" id="Phobius"/>
    </source>
</evidence>
<evidence type="ECO:0000313" key="3">
    <source>
        <dbReference type="Proteomes" id="UP000242146"/>
    </source>
</evidence>
<gene>
    <name evidence="2" type="ORF">DM01DRAFT_1408810</name>
</gene>
<name>A0A1X2GCJ9_9FUNG</name>
<dbReference type="EMBL" id="MCGT01000022">
    <property type="protein sequence ID" value="ORX50805.1"/>
    <property type="molecule type" value="Genomic_DNA"/>
</dbReference>
<keyword evidence="1" id="KW-0472">Membrane</keyword>
<evidence type="ECO:0000313" key="2">
    <source>
        <dbReference type="EMBL" id="ORX50805.1"/>
    </source>
</evidence>
<protein>
    <submittedName>
        <fullName evidence="2">Uncharacterized protein</fullName>
    </submittedName>
</protein>
<comment type="caution">
    <text evidence="2">The sequence shown here is derived from an EMBL/GenBank/DDBJ whole genome shotgun (WGS) entry which is preliminary data.</text>
</comment>